<comment type="caution">
    <text evidence="1">The sequence shown here is derived from an EMBL/GenBank/DDBJ whole genome shotgun (WGS) entry which is preliminary data.</text>
</comment>
<keyword evidence="2" id="KW-1185">Reference proteome</keyword>
<dbReference type="Proteomes" id="UP001164250">
    <property type="component" value="Chromosome 12"/>
</dbReference>
<dbReference type="EMBL" id="CM047908">
    <property type="protein sequence ID" value="KAJ0083143.1"/>
    <property type="molecule type" value="Genomic_DNA"/>
</dbReference>
<evidence type="ECO:0000313" key="2">
    <source>
        <dbReference type="Proteomes" id="UP001164250"/>
    </source>
</evidence>
<reference evidence="2" key="1">
    <citation type="journal article" date="2023" name="G3 (Bethesda)">
        <title>Genome assembly and association tests identify interacting loci associated with vigor, precocity, and sex in interspecific pistachio rootstocks.</title>
        <authorList>
            <person name="Palmer W."/>
            <person name="Jacygrad E."/>
            <person name="Sagayaradj S."/>
            <person name="Cavanaugh K."/>
            <person name="Han R."/>
            <person name="Bertier L."/>
            <person name="Beede B."/>
            <person name="Kafkas S."/>
            <person name="Golino D."/>
            <person name="Preece J."/>
            <person name="Michelmore R."/>
        </authorList>
    </citation>
    <scope>NUCLEOTIDE SEQUENCE [LARGE SCALE GENOMIC DNA]</scope>
</reference>
<accession>A0ACC1AAU5</accession>
<protein>
    <submittedName>
        <fullName evidence="1">Uncharacterized protein</fullName>
    </submittedName>
</protein>
<gene>
    <name evidence="1" type="ORF">Patl1_12353</name>
</gene>
<evidence type="ECO:0000313" key="1">
    <source>
        <dbReference type="EMBL" id="KAJ0083143.1"/>
    </source>
</evidence>
<sequence>MVVLKKKITVGNHLFLKTWLVSIDITFQLFYFILLQMHCFEQPFLHQNLLLFHIDR</sequence>
<proteinExistence type="predicted"/>
<name>A0ACC1AAU5_9ROSI</name>
<organism evidence="1 2">
    <name type="scientific">Pistacia atlantica</name>
    <dbReference type="NCBI Taxonomy" id="434234"/>
    <lineage>
        <taxon>Eukaryota</taxon>
        <taxon>Viridiplantae</taxon>
        <taxon>Streptophyta</taxon>
        <taxon>Embryophyta</taxon>
        <taxon>Tracheophyta</taxon>
        <taxon>Spermatophyta</taxon>
        <taxon>Magnoliopsida</taxon>
        <taxon>eudicotyledons</taxon>
        <taxon>Gunneridae</taxon>
        <taxon>Pentapetalae</taxon>
        <taxon>rosids</taxon>
        <taxon>malvids</taxon>
        <taxon>Sapindales</taxon>
        <taxon>Anacardiaceae</taxon>
        <taxon>Pistacia</taxon>
    </lineage>
</organism>